<reference evidence="3" key="1">
    <citation type="journal article" date="2021" name="Proc. Natl. Acad. Sci. U.S.A.">
        <title>Three genomes in the algal genus Volvox reveal the fate of a haploid sex-determining region after a transition to homothallism.</title>
        <authorList>
            <person name="Yamamoto K."/>
            <person name="Hamaji T."/>
            <person name="Kawai-Toyooka H."/>
            <person name="Matsuzaki R."/>
            <person name="Takahashi F."/>
            <person name="Nishimura Y."/>
            <person name="Kawachi M."/>
            <person name="Noguchi H."/>
            <person name="Minakuchi Y."/>
            <person name="Umen J.G."/>
            <person name="Toyoda A."/>
            <person name="Nozaki H."/>
        </authorList>
    </citation>
    <scope>NUCLEOTIDE SEQUENCE</scope>
    <source>
        <strain evidence="3">NIES-3785</strain>
    </source>
</reference>
<dbReference type="Gene3D" id="3.40.50.300">
    <property type="entry name" value="P-loop containing nucleotide triphosphate hydrolases"/>
    <property type="match status" value="1"/>
</dbReference>
<dbReference type="GO" id="GO:0016887">
    <property type="term" value="F:ATP hydrolysis activity"/>
    <property type="evidence" value="ECO:0007669"/>
    <property type="project" value="InterPro"/>
</dbReference>
<dbReference type="PANTHER" id="PTHR23077:SF9">
    <property type="entry name" value="PEROXISOMAL ATPASE PEX6"/>
    <property type="match status" value="1"/>
</dbReference>
<proteinExistence type="predicted"/>
<dbReference type="InterPro" id="IPR027417">
    <property type="entry name" value="P-loop_NTPase"/>
</dbReference>
<feature type="region of interest" description="Disordered" evidence="1">
    <location>
        <begin position="285"/>
        <end position="320"/>
    </location>
</feature>
<accession>A0A8J4LMK1</accession>
<comment type="caution">
    <text evidence="3">The sequence shown here is derived from an EMBL/GenBank/DDBJ whole genome shotgun (WGS) entry which is preliminary data.</text>
</comment>
<dbReference type="AlphaFoldDB" id="A0A8J4LMK1"/>
<dbReference type="EMBL" id="BNCQ01000012">
    <property type="protein sequence ID" value="GIM02536.1"/>
    <property type="molecule type" value="Genomic_DNA"/>
</dbReference>
<evidence type="ECO:0000259" key="2">
    <source>
        <dbReference type="Pfam" id="PF00004"/>
    </source>
</evidence>
<dbReference type="GO" id="GO:0005829">
    <property type="term" value="C:cytosol"/>
    <property type="evidence" value="ECO:0007669"/>
    <property type="project" value="TreeGrafter"/>
</dbReference>
<gene>
    <name evidence="3" type="ORF">Vretimale_7352</name>
</gene>
<sequence length="626" mass="62865">MIACHERQMIDQAPALLFTAARRLSALYGTPSGPNTLTASYDTVSVATSVSVRSLPSSSASCHHPVPQEAWVSVSLNAARHLQCTHGGWVLTRWTEASERAVVAQLLVANGTGPSEAKRPAPGFNPPTSPAVAAPREWTSSLTPIVSAILAFNLGLPYTVQPFLEHPIDGAASSAEQVLGFGGTNGANSHAPRVVDGTFSLLDPVLTLRLAPPLQVVSLAAALADVALHGSRTIVIDSARHGMGAAAAIPGALPPAYPTAEAVQLCKVGVPCTAPLARMSGAAPQPLAATAPGADGPGSTKGPPQGGDTSMADGSVASGGAGTAAAAAAGPLMFAADDLGGNETSSNGGRGGGGGGTAASRDAVARALQHYFRERGRCVSLGDMLVVQVVGSQGGGADDGVAVTTHGSSPSASRLMYFKVTDVRPNDSRLPLLISTEKTTLTLQGGLCRAPLPVGCEPGRGHSATATGAASVRPPGPSLAGLHTPSPPLSPPLPPPLLLLGCDPAAPLLRQPGPGLAGIPGPLLPSWRRVAEVLAPLLHPHTMHLDLPAATVLLYGPPGSGRRTAARAAAAALGLHFIAVSCHELQPPAGAADSSRGGAAAALRAVLEAAERFAPVAVLLQDLEAL</sequence>
<dbReference type="GO" id="GO:0005778">
    <property type="term" value="C:peroxisomal membrane"/>
    <property type="evidence" value="ECO:0007669"/>
    <property type="project" value="TreeGrafter"/>
</dbReference>
<evidence type="ECO:0000256" key="1">
    <source>
        <dbReference type="SAM" id="MobiDB-lite"/>
    </source>
</evidence>
<feature type="compositionally biased region" description="Gly residues" evidence="1">
    <location>
        <begin position="348"/>
        <end position="357"/>
    </location>
</feature>
<feature type="region of interest" description="Disordered" evidence="1">
    <location>
        <begin position="459"/>
        <end position="485"/>
    </location>
</feature>
<name>A0A8J4LMK1_9CHLO</name>
<feature type="non-terminal residue" evidence="3">
    <location>
        <position position="626"/>
    </location>
</feature>
<feature type="domain" description="ATPase AAA-type core" evidence="2">
    <location>
        <begin position="552"/>
        <end position="626"/>
    </location>
</feature>
<dbReference type="InterPro" id="IPR003959">
    <property type="entry name" value="ATPase_AAA_core"/>
</dbReference>
<organism evidence="3 4">
    <name type="scientific">Volvox reticuliferus</name>
    <dbReference type="NCBI Taxonomy" id="1737510"/>
    <lineage>
        <taxon>Eukaryota</taxon>
        <taxon>Viridiplantae</taxon>
        <taxon>Chlorophyta</taxon>
        <taxon>core chlorophytes</taxon>
        <taxon>Chlorophyceae</taxon>
        <taxon>CS clade</taxon>
        <taxon>Chlamydomonadales</taxon>
        <taxon>Volvocaceae</taxon>
        <taxon>Volvox</taxon>
    </lineage>
</organism>
<dbReference type="SUPFAM" id="SSF52540">
    <property type="entry name" value="P-loop containing nucleoside triphosphate hydrolases"/>
    <property type="match status" value="1"/>
</dbReference>
<dbReference type="Pfam" id="PF00004">
    <property type="entry name" value="AAA"/>
    <property type="match status" value="1"/>
</dbReference>
<dbReference type="Proteomes" id="UP000722791">
    <property type="component" value="Unassembled WGS sequence"/>
</dbReference>
<feature type="region of interest" description="Disordered" evidence="1">
    <location>
        <begin position="339"/>
        <end position="359"/>
    </location>
</feature>
<evidence type="ECO:0000313" key="3">
    <source>
        <dbReference type="EMBL" id="GIM02536.1"/>
    </source>
</evidence>
<protein>
    <recommendedName>
        <fullName evidence="2">ATPase AAA-type core domain-containing protein</fullName>
    </recommendedName>
</protein>
<dbReference type="PANTHER" id="PTHR23077">
    <property type="entry name" value="AAA-FAMILY ATPASE"/>
    <property type="match status" value="1"/>
</dbReference>
<dbReference type="InterPro" id="IPR050168">
    <property type="entry name" value="AAA_ATPase_domain"/>
</dbReference>
<evidence type="ECO:0000313" key="4">
    <source>
        <dbReference type="Proteomes" id="UP000722791"/>
    </source>
</evidence>
<dbReference type="GO" id="GO:0016558">
    <property type="term" value="P:protein import into peroxisome matrix"/>
    <property type="evidence" value="ECO:0007669"/>
    <property type="project" value="TreeGrafter"/>
</dbReference>
<dbReference type="GO" id="GO:0005524">
    <property type="term" value="F:ATP binding"/>
    <property type="evidence" value="ECO:0007669"/>
    <property type="project" value="InterPro"/>
</dbReference>